<evidence type="ECO:0000313" key="1">
    <source>
        <dbReference type="EMBL" id="MBR0554047.1"/>
    </source>
</evidence>
<dbReference type="EMBL" id="JAGRQC010000010">
    <property type="protein sequence ID" value="MBR0554047.1"/>
    <property type="molecule type" value="Genomic_DNA"/>
</dbReference>
<organism evidence="1 2">
    <name type="scientific">Stakelama marina</name>
    <dbReference type="NCBI Taxonomy" id="2826939"/>
    <lineage>
        <taxon>Bacteria</taxon>
        <taxon>Pseudomonadati</taxon>
        <taxon>Pseudomonadota</taxon>
        <taxon>Alphaproteobacteria</taxon>
        <taxon>Sphingomonadales</taxon>
        <taxon>Sphingomonadaceae</taxon>
        <taxon>Stakelama</taxon>
    </lineage>
</organism>
<keyword evidence="2" id="KW-1185">Reference proteome</keyword>
<gene>
    <name evidence="1" type="ORF">J7S20_16215</name>
</gene>
<comment type="caution">
    <text evidence="1">The sequence shown here is derived from an EMBL/GenBank/DDBJ whole genome shotgun (WGS) entry which is preliminary data.</text>
</comment>
<dbReference type="RefSeq" id="WP_284055300.1">
    <property type="nucleotide sequence ID" value="NZ_JAGRQC010000010.1"/>
</dbReference>
<dbReference type="AlphaFoldDB" id="A0A8T4IHK8"/>
<feature type="non-terminal residue" evidence="1">
    <location>
        <position position="1"/>
    </location>
</feature>
<reference evidence="1" key="1">
    <citation type="submission" date="2021-04" db="EMBL/GenBank/DDBJ databases">
        <title>Ouciella asimina sp. nov., isolated from the surface seawater in the hydrothermal field of Okinawa Trough.</title>
        <authorList>
            <person name="Shuang W."/>
        </authorList>
    </citation>
    <scope>NUCLEOTIDE SEQUENCE</scope>
    <source>
        <strain evidence="1">LXI357</strain>
    </source>
</reference>
<proteinExistence type="predicted"/>
<name>A0A8T4IHK8_9SPHN</name>
<sequence length="119" mass="12816">FFPIEIGLHRLPLVKRDFANFYETAVRGRVPNARFWQMAFTGVYHRLQEDKMEKISQAELDQVCGGVEIMPISWSLPAGPGGSDVTLYGVGVDTGGGTQVGGGISEGGGTVGIRVTIKF</sequence>
<accession>A0A8T4IHK8</accession>
<dbReference type="Proteomes" id="UP000676996">
    <property type="component" value="Unassembled WGS sequence"/>
</dbReference>
<protein>
    <submittedName>
        <fullName evidence="1">Uncharacterized protein</fullName>
    </submittedName>
</protein>
<evidence type="ECO:0000313" key="2">
    <source>
        <dbReference type="Proteomes" id="UP000676996"/>
    </source>
</evidence>